<dbReference type="Gene3D" id="1.10.10.1450">
    <property type="match status" value="2"/>
</dbReference>
<dbReference type="InterPro" id="IPR040161">
    <property type="entry name" value="FB224"/>
</dbReference>
<sequence>MSEILKNNPTALRACIFYECRRTKNVEEAFKNFCEAIGDDLIDYVGFEYWFDRFYQGNLDFDHDRSTDRQALILTDLTLEMLNEIIGNLDIRNSDSRQIMEILKNNPTALRACIFYEFLRNNNVEKAYKNFCKTVGVDVIDYVDFEYWFYRFYNGNLDFYQDRSTDPKPLILTDLPMEMLNEIVGYLDLPNRFNVRKVSRKFEKVVDRFKSEYDDITIYIETQEVKFNLDDYFVHYENGQNDCYVQFDEADENQLNIELSALPTVLTTSKSLINCFWITTYDPEAIDVMPKLIDALSKEVSPVFYAKTVVLYAQHNDYVIPILLLFKTGVLEELQLEDIKPDDDTFAKLVEIDQFKRLKAFIMFRKPIPFSQFKKLSHLATIAVYLDRVSAEDIVILRDILLQFVNLKSAHISLINPMNLSEFSTAFGIDYDNSGQIICSHPIPNSDKMLILDIVNCSIEVTIEND</sequence>
<dbReference type="Pfam" id="PF00646">
    <property type="entry name" value="F-box"/>
    <property type="match status" value="1"/>
</dbReference>
<dbReference type="PROSITE" id="PS50181">
    <property type="entry name" value="FBOX"/>
    <property type="match status" value="1"/>
</dbReference>
<evidence type="ECO:0000313" key="3">
    <source>
        <dbReference type="Proteomes" id="UP000008281"/>
    </source>
</evidence>
<dbReference type="InterPro" id="IPR041426">
    <property type="entry name" value="Mos1_HTH"/>
</dbReference>
<feature type="domain" description="F-box" evidence="1">
    <location>
        <begin position="169"/>
        <end position="216"/>
    </location>
</feature>
<protein>
    <recommendedName>
        <fullName evidence="1">F-box domain-containing protein</fullName>
    </recommendedName>
</protein>
<dbReference type="PANTHER" id="PTHR23015:SF4">
    <property type="entry name" value="DUF38 DOMAIN-CONTAINING PROTEIN-RELATED"/>
    <property type="match status" value="1"/>
</dbReference>
<dbReference type="InParanoid" id="E3MTI4"/>
<dbReference type="CDD" id="cd22150">
    <property type="entry name" value="F-box_CeFBXA-like"/>
    <property type="match status" value="1"/>
</dbReference>
<dbReference type="InterPro" id="IPR002900">
    <property type="entry name" value="DUF38/FTH_CAE_spp"/>
</dbReference>
<dbReference type="eggNOG" id="KOG4602">
    <property type="taxonomic scope" value="Eukaryota"/>
</dbReference>
<proteinExistence type="predicted"/>
<dbReference type="Pfam" id="PF17906">
    <property type="entry name" value="HTH_48"/>
    <property type="match status" value="2"/>
</dbReference>
<keyword evidence="3" id="KW-1185">Reference proteome</keyword>
<dbReference type="AlphaFoldDB" id="E3MTI4"/>
<gene>
    <name evidence="2" type="ORF">CRE_19735</name>
</gene>
<accession>E3MTI4</accession>
<dbReference type="PANTHER" id="PTHR23015">
    <property type="entry name" value="UNCHARACTERIZED C.ELEGANS PROTEIN"/>
    <property type="match status" value="1"/>
</dbReference>
<evidence type="ECO:0000259" key="1">
    <source>
        <dbReference type="PROSITE" id="PS50181"/>
    </source>
</evidence>
<dbReference type="InterPro" id="IPR001810">
    <property type="entry name" value="F-box_dom"/>
</dbReference>
<organism evidence="3">
    <name type="scientific">Caenorhabditis remanei</name>
    <name type="common">Caenorhabditis vulgaris</name>
    <dbReference type="NCBI Taxonomy" id="31234"/>
    <lineage>
        <taxon>Eukaryota</taxon>
        <taxon>Metazoa</taxon>
        <taxon>Ecdysozoa</taxon>
        <taxon>Nematoda</taxon>
        <taxon>Chromadorea</taxon>
        <taxon>Rhabditida</taxon>
        <taxon>Rhabditina</taxon>
        <taxon>Rhabditomorpha</taxon>
        <taxon>Rhabditoidea</taxon>
        <taxon>Rhabditidae</taxon>
        <taxon>Peloderinae</taxon>
        <taxon>Caenorhabditis</taxon>
    </lineage>
</organism>
<dbReference type="Proteomes" id="UP000008281">
    <property type="component" value="Unassembled WGS sequence"/>
</dbReference>
<dbReference type="InterPro" id="IPR036047">
    <property type="entry name" value="F-box-like_dom_sf"/>
</dbReference>
<dbReference type="HOGENOM" id="CLU_030831_3_3_1"/>
<evidence type="ECO:0000313" key="2">
    <source>
        <dbReference type="EMBL" id="EFP08684.1"/>
    </source>
</evidence>
<dbReference type="EMBL" id="DS268476">
    <property type="protein sequence ID" value="EFP08684.1"/>
    <property type="molecule type" value="Genomic_DNA"/>
</dbReference>
<dbReference type="OMA" id="RACIFYE"/>
<reference evidence="2" key="1">
    <citation type="submission" date="2007-07" db="EMBL/GenBank/DDBJ databases">
        <title>PCAP assembly of the Caenorhabditis remanei genome.</title>
        <authorList>
            <consortium name="The Caenorhabditis remanei Sequencing Consortium"/>
            <person name="Wilson R.K."/>
        </authorList>
    </citation>
    <scope>NUCLEOTIDE SEQUENCE [LARGE SCALE GENOMIC DNA]</scope>
    <source>
        <strain evidence="2">PB4641</strain>
    </source>
</reference>
<dbReference type="OrthoDB" id="7600185at2759"/>
<dbReference type="FunCoup" id="E3MTI4">
    <property type="interactions" value="47"/>
</dbReference>
<dbReference type="Pfam" id="PF01827">
    <property type="entry name" value="FTH"/>
    <property type="match status" value="1"/>
</dbReference>
<name>E3MTI4_CAERE</name>
<dbReference type="SMART" id="SM00256">
    <property type="entry name" value="FBOX"/>
    <property type="match status" value="1"/>
</dbReference>
<dbReference type="STRING" id="31234.E3MTI4"/>
<dbReference type="GO" id="GO:0045087">
    <property type="term" value="P:innate immune response"/>
    <property type="evidence" value="ECO:0007669"/>
    <property type="project" value="TreeGrafter"/>
</dbReference>
<dbReference type="SUPFAM" id="SSF81383">
    <property type="entry name" value="F-box domain"/>
    <property type="match status" value="1"/>
</dbReference>